<dbReference type="AlphaFoldDB" id="A0A2T0W1T2"/>
<dbReference type="EMBL" id="PVTP01000003">
    <property type="protein sequence ID" value="PRY78927.1"/>
    <property type="molecule type" value="Genomic_DNA"/>
</dbReference>
<dbReference type="RefSeq" id="WP_207766520.1">
    <property type="nucleotide sequence ID" value="NZ_PVTP01000003.1"/>
</dbReference>
<protein>
    <recommendedName>
        <fullName evidence="3">DUF1127 domain-containing protein</fullName>
    </recommendedName>
</protein>
<sequence>MAFFSDTVSAQPQAGILSKVGASIASAFSRIIEAQDRSHEVRRLEALSDVQLAEMGIARQDIVRHVFRDVYGI</sequence>
<reference evidence="1 2" key="1">
    <citation type="submission" date="2018-03" db="EMBL/GenBank/DDBJ databases">
        <title>Genomic Encyclopedia of Archaeal and Bacterial Type Strains, Phase II (KMG-II): from individual species to whole genera.</title>
        <authorList>
            <person name="Goeker M."/>
        </authorList>
    </citation>
    <scope>NUCLEOTIDE SEQUENCE [LARGE SCALE GENOMIC DNA]</scope>
    <source>
        <strain evidence="1 2">DSM 101533</strain>
    </source>
</reference>
<evidence type="ECO:0000313" key="1">
    <source>
        <dbReference type="EMBL" id="PRY78927.1"/>
    </source>
</evidence>
<comment type="caution">
    <text evidence="1">The sequence shown here is derived from an EMBL/GenBank/DDBJ whole genome shotgun (WGS) entry which is preliminary data.</text>
</comment>
<dbReference type="Proteomes" id="UP000238007">
    <property type="component" value="Unassembled WGS sequence"/>
</dbReference>
<name>A0A2T0W1T2_9RHOB</name>
<evidence type="ECO:0008006" key="3">
    <source>
        <dbReference type="Google" id="ProtNLM"/>
    </source>
</evidence>
<organism evidence="1 2">
    <name type="scientific">Yoonia maritima</name>
    <dbReference type="NCBI Taxonomy" id="1435347"/>
    <lineage>
        <taxon>Bacteria</taxon>
        <taxon>Pseudomonadati</taxon>
        <taxon>Pseudomonadota</taxon>
        <taxon>Alphaproteobacteria</taxon>
        <taxon>Rhodobacterales</taxon>
        <taxon>Paracoccaceae</taxon>
        <taxon>Yoonia</taxon>
    </lineage>
</organism>
<proteinExistence type="predicted"/>
<accession>A0A2T0W1T2</accession>
<gene>
    <name evidence="1" type="ORF">CLV80_103257</name>
</gene>
<evidence type="ECO:0000313" key="2">
    <source>
        <dbReference type="Proteomes" id="UP000238007"/>
    </source>
</evidence>
<keyword evidence="2" id="KW-1185">Reference proteome</keyword>